<feature type="transmembrane region" description="Helical" evidence="8">
    <location>
        <begin position="41"/>
        <end position="60"/>
    </location>
</feature>
<proteinExistence type="inferred from homology"/>
<keyword evidence="3 8" id="KW-0812">Transmembrane</keyword>
<comment type="similarity">
    <text evidence="6">Belongs to the fluoride channel Fluc/FEX (TC 1.A.43) family.</text>
</comment>
<dbReference type="AlphaFoldDB" id="A0A1W1DCR4"/>
<evidence type="ECO:0000256" key="8">
    <source>
        <dbReference type="SAM" id="Phobius"/>
    </source>
</evidence>
<evidence type="ECO:0000256" key="4">
    <source>
        <dbReference type="ARBA" id="ARBA00022989"/>
    </source>
</evidence>
<evidence type="ECO:0000256" key="6">
    <source>
        <dbReference type="ARBA" id="ARBA00035120"/>
    </source>
</evidence>
<dbReference type="HAMAP" id="MF_00454">
    <property type="entry name" value="FluC"/>
    <property type="match status" value="1"/>
</dbReference>
<name>A0A1W1DCR4_9ZZZZ</name>
<reference evidence="9" key="1">
    <citation type="submission" date="2016-10" db="EMBL/GenBank/DDBJ databases">
        <authorList>
            <person name="de Groot N.N."/>
        </authorList>
    </citation>
    <scope>NUCLEOTIDE SEQUENCE</scope>
</reference>
<dbReference type="GO" id="GO:0005886">
    <property type="term" value="C:plasma membrane"/>
    <property type="evidence" value="ECO:0007669"/>
    <property type="project" value="UniProtKB-SubCell"/>
</dbReference>
<dbReference type="InterPro" id="IPR003691">
    <property type="entry name" value="FluC"/>
</dbReference>
<protein>
    <submittedName>
        <fullName evidence="9">Protein crcB homolog</fullName>
    </submittedName>
</protein>
<comment type="catalytic activity">
    <reaction evidence="7">
        <text>fluoride(in) = fluoride(out)</text>
        <dbReference type="Rhea" id="RHEA:76159"/>
        <dbReference type="ChEBI" id="CHEBI:17051"/>
    </reaction>
    <physiologicalReaction direction="left-to-right" evidence="7">
        <dbReference type="Rhea" id="RHEA:76160"/>
    </physiologicalReaction>
</comment>
<organism evidence="9">
    <name type="scientific">hydrothermal vent metagenome</name>
    <dbReference type="NCBI Taxonomy" id="652676"/>
    <lineage>
        <taxon>unclassified sequences</taxon>
        <taxon>metagenomes</taxon>
        <taxon>ecological metagenomes</taxon>
    </lineage>
</organism>
<evidence type="ECO:0000256" key="1">
    <source>
        <dbReference type="ARBA" id="ARBA00004651"/>
    </source>
</evidence>
<keyword evidence="4 8" id="KW-1133">Transmembrane helix</keyword>
<dbReference type="PANTHER" id="PTHR28259:SF1">
    <property type="entry name" value="FLUORIDE EXPORT PROTEIN 1-RELATED"/>
    <property type="match status" value="1"/>
</dbReference>
<dbReference type="NCBIfam" id="TIGR00494">
    <property type="entry name" value="crcB"/>
    <property type="match status" value="1"/>
</dbReference>
<keyword evidence="5 8" id="KW-0472">Membrane</keyword>
<evidence type="ECO:0000256" key="3">
    <source>
        <dbReference type="ARBA" id="ARBA00022692"/>
    </source>
</evidence>
<dbReference type="Pfam" id="PF02537">
    <property type="entry name" value="CRCB"/>
    <property type="match status" value="1"/>
</dbReference>
<comment type="subcellular location">
    <subcellularLocation>
        <location evidence="1">Cell membrane</location>
        <topology evidence="1">Multi-pass membrane protein</topology>
    </subcellularLocation>
</comment>
<sequence length="131" mass="13906">MTFLPTVLAIGIGATIGASMRYYLTQFMNSMFGPAFPYGTLSANIIGSFLAGVLVVIVLEKAALHEVYRLLLLIGLTGSLTTMSTLSWESVEMISLGHYGQASVNILLNVLLSLSAAGAGVVLTRYLFAVQ</sequence>
<evidence type="ECO:0000313" key="10">
    <source>
        <dbReference type="EMBL" id="SFV84289.1"/>
    </source>
</evidence>
<evidence type="ECO:0000313" key="9">
    <source>
        <dbReference type="EMBL" id="SFV78897.1"/>
    </source>
</evidence>
<gene>
    <name evidence="9" type="ORF">MNB_SUP05-11-322</name>
    <name evidence="10" type="ORF">MNB_SUP05-9-1043</name>
</gene>
<keyword evidence="2" id="KW-1003">Cell membrane</keyword>
<evidence type="ECO:0000256" key="5">
    <source>
        <dbReference type="ARBA" id="ARBA00023136"/>
    </source>
</evidence>
<feature type="transmembrane region" description="Helical" evidence="8">
    <location>
        <begin position="67"/>
        <end position="86"/>
    </location>
</feature>
<accession>A0A1W1DCR4</accession>
<dbReference type="PANTHER" id="PTHR28259">
    <property type="entry name" value="FLUORIDE EXPORT PROTEIN 1-RELATED"/>
    <property type="match status" value="1"/>
</dbReference>
<feature type="transmembrane region" description="Helical" evidence="8">
    <location>
        <begin position="106"/>
        <end position="128"/>
    </location>
</feature>
<dbReference type="EMBL" id="FPHX01000069">
    <property type="protein sequence ID" value="SFV84289.1"/>
    <property type="molecule type" value="Genomic_DNA"/>
</dbReference>
<evidence type="ECO:0000256" key="7">
    <source>
        <dbReference type="ARBA" id="ARBA00035585"/>
    </source>
</evidence>
<evidence type="ECO:0000256" key="2">
    <source>
        <dbReference type="ARBA" id="ARBA00022475"/>
    </source>
</evidence>
<dbReference type="GO" id="GO:1903425">
    <property type="term" value="F:fluoride transmembrane transporter activity"/>
    <property type="evidence" value="ECO:0007669"/>
    <property type="project" value="TreeGrafter"/>
</dbReference>
<dbReference type="EMBL" id="FPHS01000058">
    <property type="protein sequence ID" value="SFV78897.1"/>
    <property type="molecule type" value="Genomic_DNA"/>
</dbReference>